<keyword evidence="3" id="KW-0812">Transmembrane</keyword>
<keyword evidence="6" id="KW-0472">Membrane</keyword>
<accession>A0A3S1BNL0</accession>
<evidence type="ECO:0000256" key="1">
    <source>
        <dbReference type="ARBA" id="ARBA00004141"/>
    </source>
</evidence>
<dbReference type="OrthoDB" id="5984008at2759"/>
<feature type="domain" description="Ionotropic glutamate receptor L-glutamate and glycine-binding" evidence="13">
    <location>
        <begin position="46"/>
        <end position="107"/>
    </location>
</feature>
<dbReference type="STRING" id="188477.A0A3S1BNL0"/>
<feature type="chain" id="PRO_5018743219" description="Ionotropic glutamate receptor L-glutamate and glycine-binding domain-containing protein" evidence="12">
    <location>
        <begin position="28"/>
        <end position="176"/>
    </location>
</feature>
<dbReference type="GO" id="GO:0016020">
    <property type="term" value="C:membrane"/>
    <property type="evidence" value="ECO:0007669"/>
    <property type="project" value="UniProtKB-SubCell"/>
</dbReference>
<feature type="compositionally biased region" description="Polar residues" evidence="11">
    <location>
        <begin position="163"/>
        <end position="176"/>
    </location>
</feature>
<dbReference type="AlphaFoldDB" id="A0A3S1BNL0"/>
<dbReference type="SUPFAM" id="SSF53850">
    <property type="entry name" value="Periplasmic binding protein-like II"/>
    <property type="match status" value="1"/>
</dbReference>
<evidence type="ECO:0000256" key="11">
    <source>
        <dbReference type="SAM" id="MobiDB-lite"/>
    </source>
</evidence>
<evidence type="ECO:0000256" key="8">
    <source>
        <dbReference type="ARBA" id="ARBA00023180"/>
    </source>
</evidence>
<evidence type="ECO:0000256" key="9">
    <source>
        <dbReference type="ARBA" id="ARBA00023286"/>
    </source>
</evidence>
<evidence type="ECO:0000256" key="10">
    <source>
        <dbReference type="ARBA" id="ARBA00023303"/>
    </source>
</evidence>
<feature type="signal peptide" evidence="12">
    <location>
        <begin position="1"/>
        <end position="27"/>
    </location>
</feature>
<keyword evidence="10" id="KW-0407">Ion channel</keyword>
<dbReference type="GO" id="GO:0015276">
    <property type="term" value="F:ligand-gated monoatomic ion channel activity"/>
    <property type="evidence" value="ECO:0007669"/>
    <property type="project" value="InterPro"/>
</dbReference>
<dbReference type="PANTHER" id="PTHR18966">
    <property type="entry name" value="IONOTROPIC GLUTAMATE RECEPTOR"/>
    <property type="match status" value="1"/>
</dbReference>
<dbReference type="InterPro" id="IPR019594">
    <property type="entry name" value="Glu/Gly-bd"/>
</dbReference>
<keyword evidence="15" id="KW-1185">Reference proteome</keyword>
<proteinExistence type="predicted"/>
<evidence type="ECO:0000313" key="15">
    <source>
        <dbReference type="Proteomes" id="UP000271974"/>
    </source>
</evidence>
<keyword evidence="4" id="KW-1133">Transmembrane helix</keyword>
<gene>
    <name evidence="14" type="ORF">EGW08_007284</name>
</gene>
<keyword evidence="8" id="KW-0325">Glycoprotein</keyword>
<dbReference type="Pfam" id="PF10613">
    <property type="entry name" value="Lig_chan-Glu_bd"/>
    <property type="match status" value="1"/>
</dbReference>
<keyword evidence="2" id="KW-0813">Transport</keyword>
<evidence type="ECO:0000256" key="4">
    <source>
        <dbReference type="ARBA" id="ARBA00022989"/>
    </source>
</evidence>
<evidence type="ECO:0000256" key="3">
    <source>
        <dbReference type="ARBA" id="ARBA00022692"/>
    </source>
</evidence>
<dbReference type="InterPro" id="IPR015683">
    <property type="entry name" value="Ionotropic_Glu_rcpt"/>
</dbReference>
<dbReference type="Proteomes" id="UP000271974">
    <property type="component" value="Unassembled WGS sequence"/>
</dbReference>
<evidence type="ECO:0000313" key="14">
    <source>
        <dbReference type="EMBL" id="RUS84973.1"/>
    </source>
</evidence>
<dbReference type="EMBL" id="RQTK01000187">
    <property type="protein sequence ID" value="RUS84973.1"/>
    <property type="molecule type" value="Genomic_DNA"/>
</dbReference>
<comment type="caution">
    <text evidence="14">The sequence shown here is derived from an EMBL/GenBank/DDBJ whole genome shotgun (WGS) entry which is preliminary data.</text>
</comment>
<comment type="subcellular location">
    <subcellularLocation>
        <location evidence="1">Membrane</location>
        <topology evidence="1">Multi-pass membrane protein</topology>
    </subcellularLocation>
</comment>
<evidence type="ECO:0000259" key="13">
    <source>
        <dbReference type="SMART" id="SM00918"/>
    </source>
</evidence>
<keyword evidence="12" id="KW-0732">Signal</keyword>
<dbReference type="SMART" id="SM00918">
    <property type="entry name" value="Lig_chan-Glu_bd"/>
    <property type="match status" value="1"/>
</dbReference>
<dbReference type="Gene3D" id="3.40.190.10">
    <property type="entry name" value="Periplasmic binding protein-like II"/>
    <property type="match status" value="1"/>
</dbReference>
<keyword evidence="5" id="KW-0406">Ion transport</keyword>
<reference evidence="14 15" key="1">
    <citation type="submission" date="2019-01" db="EMBL/GenBank/DDBJ databases">
        <title>A draft genome assembly of the solar-powered sea slug Elysia chlorotica.</title>
        <authorList>
            <person name="Cai H."/>
            <person name="Li Q."/>
            <person name="Fang X."/>
            <person name="Li J."/>
            <person name="Curtis N.E."/>
            <person name="Altenburger A."/>
            <person name="Shibata T."/>
            <person name="Feng M."/>
            <person name="Maeda T."/>
            <person name="Schwartz J.A."/>
            <person name="Shigenobu S."/>
            <person name="Lundholm N."/>
            <person name="Nishiyama T."/>
            <person name="Yang H."/>
            <person name="Hasebe M."/>
            <person name="Li S."/>
            <person name="Pierce S.K."/>
            <person name="Wang J."/>
        </authorList>
    </citation>
    <scope>NUCLEOTIDE SEQUENCE [LARGE SCALE GENOMIC DNA]</scope>
    <source>
        <strain evidence="14">EC2010</strain>
        <tissue evidence="14">Whole organism of an adult</tissue>
    </source>
</reference>
<organism evidence="14 15">
    <name type="scientific">Elysia chlorotica</name>
    <name type="common">Eastern emerald elysia</name>
    <name type="synonym">Sea slug</name>
    <dbReference type="NCBI Taxonomy" id="188477"/>
    <lineage>
        <taxon>Eukaryota</taxon>
        <taxon>Metazoa</taxon>
        <taxon>Spiralia</taxon>
        <taxon>Lophotrochozoa</taxon>
        <taxon>Mollusca</taxon>
        <taxon>Gastropoda</taxon>
        <taxon>Heterobranchia</taxon>
        <taxon>Euthyneura</taxon>
        <taxon>Panpulmonata</taxon>
        <taxon>Sacoglossa</taxon>
        <taxon>Placobranchoidea</taxon>
        <taxon>Plakobranchidae</taxon>
        <taxon>Elysia</taxon>
    </lineage>
</organism>
<evidence type="ECO:0000256" key="6">
    <source>
        <dbReference type="ARBA" id="ARBA00023136"/>
    </source>
</evidence>
<evidence type="ECO:0000256" key="2">
    <source>
        <dbReference type="ARBA" id="ARBA00022448"/>
    </source>
</evidence>
<evidence type="ECO:0000256" key="7">
    <source>
        <dbReference type="ARBA" id="ARBA00023170"/>
    </source>
</evidence>
<keyword evidence="7" id="KW-0675">Receptor</keyword>
<evidence type="ECO:0000256" key="5">
    <source>
        <dbReference type="ARBA" id="ARBA00023065"/>
    </source>
</evidence>
<keyword evidence="9" id="KW-1071">Ligand-gated ion channel</keyword>
<feature type="region of interest" description="Disordered" evidence="11">
    <location>
        <begin position="155"/>
        <end position="176"/>
    </location>
</feature>
<protein>
    <recommendedName>
        <fullName evidence="13">Ionotropic glutamate receptor L-glutamate and glycine-binding domain-containing protein</fullName>
    </recommendedName>
</protein>
<sequence>MAFYDTLPSLLFRTGAILSLMTAAVWTQTERPKGKSMNVSSYLAEPFLMPVEPIDGAVGPEYEGYIRDLLDELSEITDTEYIIQVNEDNHPGKMGKSWGGVIGDVTSGKAQMGAGPITETKERRKHVEFSTPFMSFGPVVIMKRPVNELRSCGHHEKTCEGSPPSTGQITTPFQPF</sequence>
<evidence type="ECO:0000256" key="12">
    <source>
        <dbReference type="SAM" id="SignalP"/>
    </source>
</evidence>
<name>A0A3S1BNL0_ELYCH</name>
<feature type="non-terminal residue" evidence="14">
    <location>
        <position position="176"/>
    </location>
</feature>